<protein>
    <recommendedName>
        <fullName evidence="2">Protein UNC80 central region domain-containing protein</fullName>
    </recommendedName>
</protein>
<dbReference type="GO" id="GO:0055080">
    <property type="term" value="P:monoatomic cation homeostasis"/>
    <property type="evidence" value="ECO:0007669"/>
    <property type="project" value="TreeGrafter"/>
</dbReference>
<keyword evidence="4" id="KW-1185">Reference proteome</keyword>
<feature type="region of interest" description="Disordered" evidence="1">
    <location>
        <begin position="118"/>
        <end position="158"/>
    </location>
</feature>
<feature type="compositionally biased region" description="Basic and acidic residues" evidence="1">
    <location>
        <begin position="118"/>
        <end position="132"/>
    </location>
</feature>
<feature type="compositionally biased region" description="Basic and acidic residues" evidence="1">
    <location>
        <begin position="927"/>
        <end position="936"/>
    </location>
</feature>
<dbReference type="EMBL" id="JARKIK010000052">
    <property type="protein sequence ID" value="KAK8734024.1"/>
    <property type="molecule type" value="Genomic_DNA"/>
</dbReference>
<dbReference type="InterPro" id="IPR045852">
    <property type="entry name" value="UNC80_central"/>
</dbReference>
<comment type="caution">
    <text evidence="3">The sequence shown here is derived from an EMBL/GenBank/DDBJ whole genome shotgun (WGS) entry which is preliminary data.</text>
</comment>
<accession>A0AAW0X7K6</accession>
<feature type="compositionally biased region" description="Gly residues" evidence="1">
    <location>
        <begin position="137"/>
        <end position="147"/>
    </location>
</feature>
<feature type="non-terminal residue" evidence="3">
    <location>
        <position position="945"/>
    </location>
</feature>
<organism evidence="3 4">
    <name type="scientific">Cherax quadricarinatus</name>
    <name type="common">Australian red claw crayfish</name>
    <dbReference type="NCBI Taxonomy" id="27406"/>
    <lineage>
        <taxon>Eukaryota</taxon>
        <taxon>Metazoa</taxon>
        <taxon>Ecdysozoa</taxon>
        <taxon>Arthropoda</taxon>
        <taxon>Crustacea</taxon>
        <taxon>Multicrustacea</taxon>
        <taxon>Malacostraca</taxon>
        <taxon>Eumalacostraca</taxon>
        <taxon>Eucarida</taxon>
        <taxon>Decapoda</taxon>
        <taxon>Pleocyemata</taxon>
        <taxon>Astacidea</taxon>
        <taxon>Parastacoidea</taxon>
        <taxon>Parastacidae</taxon>
        <taxon>Cherax</taxon>
    </lineage>
</organism>
<feature type="compositionally biased region" description="Low complexity" evidence="1">
    <location>
        <begin position="600"/>
        <end position="611"/>
    </location>
</feature>
<gene>
    <name evidence="3" type="ORF">OTU49_006305</name>
</gene>
<feature type="compositionally biased region" description="Basic and acidic residues" evidence="1">
    <location>
        <begin position="766"/>
        <end position="776"/>
    </location>
</feature>
<feature type="region of interest" description="Disordered" evidence="1">
    <location>
        <begin position="49"/>
        <end position="98"/>
    </location>
</feature>
<dbReference type="GO" id="GO:0030424">
    <property type="term" value="C:axon"/>
    <property type="evidence" value="ECO:0007669"/>
    <property type="project" value="TreeGrafter"/>
</dbReference>
<feature type="region of interest" description="Disordered" evidence="1">
    <location>
        <begin position="754"/>
        <end position="776"/>
    </location>
</feature>
<evidence type="ECO:0000259" key="2">
    <source>
        <dbReference type="Pfam" id="PF19424"/>
    </source>
</evidence>
<sequence length="945" mass="105312">MEEGVYWAINFIYRRLQDIGEETGHNVPPRRRSNSLPIPKIHVSLHCDAADERKPREGPEQCDQSYSDYISDSPFLSDHPCPQREGMTSSGGSTRKKKKLDELKAFVETKLRSCSEKALEKIGHDDSRRSSVSEEPGGAGGEFGGSSWGIDGEKSRPHSALEKFVEERHQPCPPSPRFPPAGLIKGKSMPSLRYVGEGGADRRGFPHMIGTTHPIITVTQHTPSPSEHGWRDQASQSGSIEGQVIYQRPPLSRSQTDSNIQYSHEEVVEAPGSIHYITRDGHINLFVLLKAAQSIAHRDAHVCSLRVCEILLHLLDFLLDLGLLKTPKRWQKLDKDEERSEGDSKLPEKDKAQKHHFIFMDTIIRIYRHLGCQHGCGDGHRGPPADFLRYTGQSLLARLYRYDQSTFRRFLHMYVKIRPITEILEFFHAFLGFCVDPGSLLSPMNAQVSPVGQKRTGSGKGVDNQQGGYATNFGASLGGAGSRGIEGQLIASVFKALVSRFVKTSKELKNPENMALYCDVRQLLGYIRESHGGVFRRVALSGLIDSADRPHKQRQKLQTTRVVRRVTVEEDTYRESPPAVAEEGGEAGKGRKGLFKKKATSSSITSAIRKAPSVSSVYDDQQEDSPGGQSPVSTVRRRHHQMMGPRPSEHDHLAPYAHPKGRRVSKLVSWLRGRSMEGEGTGIHPFLGDAVELPPALARRLSHSASHSISHGLMGGVTRPRLVTKPGAGPMSLKLMQARRRMEDHIFRIGFGKGKKKDYSCDETPDPSRRNSLDNEGGVRETSVVLVRERKLVPVDLVRNGMQRFSFLLETCQPGSVPDPQLIAAVMDLPGAPVIARAAFLMEIAHFIHRCNRGAWPAWIKMSLPMYRPSVSLSRTQLSGARRMNILQRAAGRMFYQWAEALGTRLEEILEESGPTVEEVVSPITDSETRRALRANDEEEDFLDE</sequence>
<dbReference type="GO" id="GO:0005261">
    <property type="term" value="F:monoatomic cation channel activity"/>
    <property type="evidence" value="ECO:0007669"/>
    <property type="project" value="TreeGrafter"/>
</dbReference>
<evidence type="ECO:0000256" key="1">
    <source>
        <dbReference type="SAM" id="MobiDB-lite"/>
    </source>
</evidence>
<dbReference type="PANTHER" id="PTHR31781">
    <property type="entry name" value="UNC80"/>
    <property type="match status" value="1"/>
</dbReference>
<feature type="region of interest" description="Disordered" evidence="1">
    <location>
        <begin position="920"/>
        <end position="945"/>
    </location>
</feature>
<feature type="domain" description="Protein UNC80 central region" evidence="2">
    <location>
        <begin position="788"/>
        <end position="945"/>
    </location>
</feature>
<reference evidence="3 4" key="1">
    <citation type="journal article" date="2024" name="BMC Genomics">
        <title>Genome assembly of redclaw crayfish (Cherax quadricarinatus) provides insights into its immune adaptation and hypoxia tolerance.</title>
        <authorList>
            <person name="Liu Z."/>
            <person name="Zheng J."/>
            <person name="Li H."/>
            <person name="Fang K."/>
            <person name="Wang S."/>
            <person name="He J."/>
            <person name="Zhou D."/>
            <person name="Weng S."/>
            <person name="Chi M."/>
            <person name="Gu Z."/>
            <person name="He J."/>
            <person name="Li F."/>
            <person name="Wang M."/>
        </authorList>
    </citation>
    <scope>NUCLEOTIDE SEQUENCE [LARGE SCALE GENOMIC DNA]</scope>
    <source>
        <strain evidence="3">ZL_2023a</strain>
    </source>
</reference>
<name>A0AAW0X7K6_CHEQU</name>
<feature type="region of interest" description="Disordered" evidence="1">
    <location>
        <begin position="568"/>
        <end position="656"/>
    </location>
</feature>
<evidence type="ECO:0000313" key="4">
    <source>
        <dbReference type="Proteomes" id="UP001445076"/>
    </source>
</evidence>
<dbReference type="Pfam" id="PF19424">
    <property type="entry name" value="UNC80"/>
    <property type="match status" value="1"/>
</dbReference>
<feature type="compositionally biased region" description="Basic and acidic residues" evidence="1">
    <location>
        <begin position="49"/>
        <end position="59"/>
    </location>
</feature>
<dbReference type="Proteomes" id="UP001445076">
    <property type="component" value="Unassembled WGS sequence"/>
</dbReference>
<dbReference type="AlphaFoldDB" id="A0AAW0X7K6"/>
<evidence type="ECO:0000313" key="3">
    <source>
        <dbReference type="EMBL" id="KAK8734024.1"/>
    </source>
</evidence>
<dbReference type="PANTHER" id="PTHR31781:SF1">
    <property type="entry name" value="PROTEIN UNC-80 HOMOLOG"/>
    <property type="match status" value="1"/>
</dbReference>
<dbReference type="GO" id="GO:0034703">
    <property type="term" value="C:cation channel complex"/>
    <property type="evidence" value="ECO:0007669"/>
    <property type="project" value="TreeGrafter"/>
</dbReference>
<feature type="compositionally biased region" description="Basic residues" evidence="1">
    <location>
        <begin position="590"/>
        <end position="599"/>
    </location>
</feature>
<proteinExistence type="predicted"/>